<dbReference type="EMBL" id="JSCE01000219">
    <property type="protein sequence ID" value="KHM50920.1"/>
    <property type="molecule type" value="Genomic_DNA"/>
</dbReference>
<gene>
    <name evidence="1" type="ORF">NZ47_11945</name>
</gene>
<sequence length="87" mass="9561">MFTNAITKQIKKGIVKKLEEAYVLARKDIAKLRYLSAADDEAEWVCVYDAEGNNLAQIDVTGQNVSGLILDVVHAINDDIVIGGKKK</sequence>
<reference evidence="1 2" key="1">
    <citation type="journal article" date="2013" name="PLoS ONE">
        <title>Identification and characterization of three novel lipases belonging to families II and V from Anaerovibrio lipolyticus 5ST.</title>
        <authorList>
            <person name="Prive F."/>
            <person name="Kaderbhai N.N."/>
            <person name="Girdwood S."/>
            <person name="Worgan H.J."/>
            <person name="Pinloche E."/>
            <person name="Scollan N.D."/>
            <person name="Huws S.A."/>
            <person name="Newbold C.J."/>
        </authorList>
    </citation>
    <scope>NUCLEOTIDE SEQUENCE [LARGE SCALE GENOMIC DNA]</scope>
    <source>
        <strain evidence="1 2">5S</strain>
    </source>
</reference>
<comment type="caution">
    <text evidence="1">The sequence shown here is derived from an EMBL/GenBank/DDBJ whole genome shotgun (WGS) entry which is preliminary data.</text>
</comment>
<dbReference type="RefSeq" id="WP_039211147.1">
    <property type="nucleotide sequence ID" value="NZ_JSCE01000219.1"/>
</dbReference>
<dbReference type="Proteomes" id="UP000030993">
    <property type="component" value="Unassembled WGS sequence"/>
</dbReference>
<organism evidence="1 2">
    <name type="scientific">Anaerovibrio lipolyticus</name>
    <dbReference type="NCBI Taxonomy" id="82374"/>
    <lineage>
        <taxon>Bacteria</taxon>
        <taxon>Bacillati</taxon>
        <taxon>Bacillota</taxon>
        <taxon>Negativicutes</taxon>
        <taxon>Selenomonadales</taxon>
        <taxon>Selenomonadaceae</taxon>
        <taxon>Anaerovibrio</taxon>
    </lineage>
</organism>
<keyword evidence="2" id="KW-1185">Reference proteome</keyword>
<dbReference type="STRING" id="82374.NZ47_11945"/>
<evidence type="ECO:0000313" key="1">
    <source>
        <dbReference type="EMBL" id="KHM50920.1"/>
    </source>
</evidence>
<protein>
    <submittedName>
        <fullName evidence="1">Uncharacterized protein</fullName>
    </submittedName>
</protein>
<dbReference type="AlphaFoldDB" id="A0A0B2JRD5"/>
<name>A0A0B2JRD5_9FIRM</name>
<evidence type="ECO:0000313" key="2">
    <source>
        <dbReference type="Proteomes" id="UP000030993"/>
    </source>
</evidence>
<accession>A0A0B2JRD5</accession>
<proteinExistence type="predicted"/>